<evidence type="ECO:0000313" key="2">
    <source>
        <dbReference type="EMBL" id="MBT1708763.1"/>
    </source>
</evidence>
<evidence type="ECO:0000313" key="3">
    <source>
        <dbReference type="Proteomes" id="UP001319080"/>
    </source>
</evidence>
<dbReference type="EMBL" id="JAHESE010000008">
    <property type="protein sequence ID" value="MBT1708763.1"/>
    <property type="molecule type" value="Genomic_DNA"/>
</dbReference>
<sequence>MKRNYMYHYVGIVLLAFLAYGNVRYVYAYMSLSRIKTVFSYGTYIGYVVIPVAVITGLLAVYSVFVKSKSRLDWFYISSWAFLMLFTVVLYFYFESKSNDLEIVVKNLSAGEIKEINVATRNIHSFESRDLNRGDSLVFECKCREATGNDSIGVRLSYQGKLKPVKIRVVSSNEAVYRQKLYVLLVNDTLSFVNHDIEGQWIGLEKASGVYTTQQVYTLAGQ</sequence>
<accession>A0AAP2GTX0</accession>
<reference evidence="2 3" key="1">
    <citation type="submission" date="2021-05" db="EMBL/GenBank/DDBJ databases">
        <title>A Polyphasic approach of four new species of the genus Ohtaekwangia: Ohtaekwangia histidinii sp. nov., Ohtaekwangia cretensis sp. nov., Ohtaekwangia indiensis sp. nov., Ohtaekwangia reichenbachii sp. nov. from diverse environment.</title>
        <authorList>
            <person name="Octaviana S."/>
        </authorList>
    </citation>
    <scope>NUCLEOTIDE SEQUENCE [LARGE SCALE GENOMIC DNA]</scope>
    <source>
        <strain evidence="2 3">PWU5</strain>
    </source>
</reference>
<organism evidence="2 3">
    <name type="scientific">Dawidia cretensis</name>
    <dbReference type="NCBI Taxonomy" id="2782350"/>
    <lineage>
        <taxon>Bacteria</taxon>
        <taxon>Pseudomonadati</taxon>
        <taxon>Bacteroidota</taxon>
        <taxon>Cytophagia</taxon>
        <taxon>Cytophagales</taxon>
        <taxon>Chryseotaleaceae</taxon>
        <taxon>Dawidia</taxon>
    </lineage>
</organism>
<gene>
    <name evidence="2" type="ORF">KK062_11035</name>
</gene>
<evidence type="ECO:0000256" key="1">
    <source>
        <dbReference type="SAM" id="Phobius"/>
    </source>
</evidence>
<feature type="transmembrane region" description="Helical" evidence="1">
    <location>
        <begin position="39"/>
        <end position="62"/>
    </location>
</feature>
<keyword evidence="3" id="KW-1185">Reference proteome</keyword>
<proteinExistence type="predicted"/>
<feature type="transmembrane region" description="Helical" evidence="1">
    <location>
        <begin position="74"/>
        <end position="94"/>
    </location>
</feature>
<keyword evidence="1" id="KW-1133">Transmembrane helix</keyword>
<dbReference type="RefSeq" id="WP_254084356.1">
    <property type="nucleotide sequence ID" value="NZ_JAHESE010000008.1"/>
</dbReference>
<comment type="caution">
    <text evidence="2">The sequence shown here is derived from an EMBL/GenBank/DDBJ whole genome shotgun (WGS) entry which is preliminary data.</text>
</comment>
<keyword evidence="1" id="KW-0472">Membrane</keyword>
<feature type="transmembrane region" description="Helical" evidence="1">
    <location>
        <begin position="6"/>
        <end position="27"/>
    </location>
</feature>
<protein>
    <submittedName>
        <fullName evidence="2">Uncharacterized protein</fullName>
    </submittedName>
</protein>
<dbReference type="Proteomes" id="UP001319080">
    <property type="component" value="Unassembled WGS sequence"/>
</dbReference>
<dbReference type="AlphaFoldDB" id="A0AAP2GTX0"/>
<name>A0AAP2GTX0_9BACT</name>
<keyword evidence="1" id="KW-0812">Transmembrane</keyword>